<accession>A0A1X2ZN23</accession>
<gene>
    <name evidence="1" type="ORF">AD0028_1032</name>
</gene>
<name>A0A1X2ZN23_BIFAD</name>
<protein>
    <submittedName>
        <fullName evidence="1">Uncharacterized protein</fullName>
    </submittedName>
</protein>
<proteinExistence type="predicted"/>
<dbReference type="AlphaFoldDB" id="A0A1X2ZN23"/>
<dbReference type="EMBL" id="LNKF01000002">
    <property type="protein sequence ID" value="OSG95792.1"/>
    <property type="molecule type" value="Genomic_DNA"/>
</dbReference>
<comment type="caution">
    <text evidence="1">The sequence shown here is derived from an EMBL/GenBank/DDBJ whole genome shotgun (WGS) entry which is preliminary data.</text>
</comment>
<sequence>MGDNDLETVSKEVFLSIPPAVRTGVFIDVFTPCDWHHDACCMVDYAGILDDPREPFAPACDMPVICTTAVTEKTVISDVRPLAYLPDDASVYRLVVDMEMDCVEVDIEKDGIVYVENRPDTIGQAYADLADDLNDAVSESEKFALYDSLDAVHRFAYRLSELTQRHLVLERSRTWKLAE</sequence>
<dbReference type="Proteomes" id="UP000193664">
    <property type="component" value="Unassembled WGS sequence"/>
</dbReference>
<dbReference type="RefSeq" id="WP_085408392.1">
    <property type="nucleotide sequence ID" value="NZ_LNKF01000002.1"/>
</dbReference>
<reference evidence="1 2" key="1">
    <citation type="journal article" date="2016" name="Sci. Rep.">
        <title>Evaluation of genetic diversity among strains of the human gut commensal Bifidobacterium adolescentis.</title>
        <authorList>
            <person name="Duranti S."/>
            <person name="Milani C."/>
            <person name="Lugli G.A."/>
            <person name="Mancabelli L."/>
            <person name="Turroni F."/>
            <person name="Ferrario C."/>
            <person name="Mangifesta M."/>
            <person name="Viappiani A."/>
            <person name="Sanchez B."/>
            <person name="Margolles A."/>
            <person name="van Sinderen D."/>
            <person name="Ventura M."/>
        </authorList>
    </citation>
    <scope>NUCLEOTIDE SEQUENCE [LARGE SCALE GENOMIC DNA]</scope>
    <source>
        <strain evidence="1 2">AD2-8</strain>
    </source>
</reference>
<evidence type="ECO:0000313" key="2">
    <source>
        <dbReference type="Proteomes" id="UP000193664"/>
    </source>
</evidence>
<evidence type="ECO:0000313" key="1">
    <source>
        <dbReference type="EMBL" id="OSG95792.1"/>
    </source>
</evidence>
<organism evidence="1 2">
    <name type="scientific">Bifidobacterium adolescentis</name>
    <dbReference type="NCBI Taxonomy" id="1680"/>
    <lineage>
        <taxon>Bacteria</taxon>
        <taxon>Bacillati</taxon>
        <taxon>Actinomycetota</taxon>
        <taxon>Actinomycetes</taxon>
        <taxon>Bifidobacteriales</taxon>
        <taxon>Bifidobacteriaceae</taxon>
        <taxon>Bifidobacterium</taxon>
    </lineage>
</organism>